<evidence type="ECO:0000256" key="1">
    <source>
        <dbReference type="SAM" id="MobiDB-lite"/>
    </source>
</evidence>
<reference evidence="2" key="2">
    <citation type="submission" date="2023-07" db="EMBL/GenBank/DDBJ databases">
        <authorList>
            <person name="Bai X.-H."/>
            <person name="Wang H.-H."/>
            <person name="Wang J."/>
            <person name="Ma M.-Y."/>
            <person name="Hu H.-H."/>
            <person name="Song Z.-L."/>
            <person name="Ma H.-G."/>
            <person name="Fan Y."/>
            <person name="Du C.-Y."/>
            <person name="Xu J.-C."/>
        </authorList>
    </citation>
    <scope>NUCLEOTIDE SEQUENCE</scope>
    <source>
        <strain evidence="2">CZ1</strain>
    </source>
</reference>
<feature type="compositionally biased region" description="Polar residues" evidence="1">
    <location>
        <begin position="93"/>
        <end position="103"/>
    </location>
</feature>
<reference evidence="2" key="1">
    <citation type="journal article" date="2023" name="Plants (Basel)">
        <title>Genomic Analysis of Leptolyngbya boryana CZ1 Reveals Efficient Carbon Fixation Modules.</title>
        <authorList>
            <person name="Bai X."/>
            <person name="Wang H."/>
            <person name="Cheng W."/>
            <person name="Wang J."/>
            <person name="Ma M."/>
            <person name="Hu H."/>
            <person name="Song Z."/>
            <person name="Ma H."/>
            <person name="Fan Y."/>
            <person name="Du C."/>
            <person name="Xu J."/>
        </authorList>
    </citation>
    <scope>NUCLEOTIDE SEQUENCE</scope>
    <source>
        <strain evidence="2">CZ1</strain>
    </source>
</reference>
<dbReference type="RefSeq" id="WP_316428953.1">
    <property type="nucleotide sequence ID" value="NZ_CP130144.1"/>
</dbReference>
<protein>
    <submittedName>
        <fullName evidence="2">Uncharacterized protein</fullName>
    </submittedName>
</protein>
<sequence length="117" mass="12167">MQLTTHSTQYQAIAAEPCTKCDKATPANIAATFHPSTAAIPLASILAAFHRSSSPVSHAALPTTSTTPYADNAESALAPDCDTATHSDAAPQTIETSANQTNYPLLHHSSALPTRPD</sequence>
<dbReference type="AlphaFoldDB" id="A0AA96XB31"/>
<dbReference type="EMBL" id="CP130144">
    <property type="protein sequence ID" value="WNZ48875.1"/>
    <property type="molecule type" value="Genomic_DNA"/>
</dbReference>
<feature type="region of interest" description="Disordered" evidence="1">
    <location>
        <begin position="79"/>
        <end position="117"/>
    </location>
</feature>
<evidence type="ECO:0000313" key="2">
    <source>
        <dbReference type="EMBL" id="WNZ48875.1"/>
    </source>
</evidence>
<name>A0AA96XB31_LEPBY</name>
<gene>
    <name evidence="2" type="ORF">Q2T42_13675</name>
</gene>
<proteinExistence type="predicted"/>
<organism evidence="2">
    <name type="scientific">Leptolyngbya boryana CZ1</name>
    <dbReference type="NCBI Taxonomy" id="3060204"/>
    <lineage>
        <taxon>Bacteria</taxon>
        <taxon>Bacillati</taxon>
        <taxon>Cyanobacteriota</taxon>
        <taxon>Cyanophyceae</taxon>
        <taxon>Leptolyngbyales</taxon>
        <taxon>Leptolyngbyaceae</taxon>
        <taxon>Leptolyngbya group</taxon>
        <taxon>Leptolyngbya</taxon>
    </lineage>
</organism>
<accession>A0AA96XB31</accession>